<dbReference type="GO" id="GO:0006508">
    <property type="term" value="P:proteolysis"/>
    <property type="evidence" value="ECO:0007669"/>
    <property type="project" value="UniProtKB-KW"/>
</dbReference>
<keyword evidence="1 2" id="KW-0862">Zinc</keyword>
<feature type="domain" description="Peptidase M12A" evidence="3">
    <location>
        <begin position="1"/>
        <end position="163"/>
    </location>
</feature>
<feature type="binding site" evidence="1">
    <location>
        <position position="90"/>
    </location>
    <ligand>
        <name>Zn(2+)</name>
        <dbReference type="ChEBI" id="CHEBI:29105"/>
        <note>catalytic</note>
    </ligand>
</feature>
<accession>A0A1D2MCF8</accession>
<evidence type="ECO:0000256" key="2">
    <source>
        <dbReference type="RuleBase" id="RU361183"/>
    </source>
</evidence>
<name>A0A1D2MCF8_ORCCI</name>
<dbReference type="InterPro" id="IPR034035">
    <property type="entry name" value="Astacin-like_dom"/>
</dbReference>
<dbReference type="InterPro" id="IPR006026">
    <property type="entry name" value="Peptidase_Metallo"/>
</dbReference>
<reference evidence="4 5" key="1">
    <citation type="journal article" date="2016" name="Genome Biol. Evol.">
        <title>Gene Family Evolution Reflects Adaptation to Soil Environmental Stressors in the Genome of the Collembolan Orchesella cincta.</title>
        <authorList>
            <person name="Faddeeva-Vakhrusheva A."/>
            <person name="Derks M.F."/>
            <person name="Anvar S.Y."/>
            <person name="Agamennone V."/>
            <person name="Suring W."/>
            <person name="Smit S."/>
            <person name="van Straalen N.M."/>
            <person name="Roelofs D."/>
        </authorList>
    </citation>
    <scope>NUCLEOTIDE SEQUENCE [LARGE SCALE GENOMIC DNA]</scope>
    <source>
        <tissue evidence="4">Mixed pool</tissue>
    </source>
</reference>
<keyword evidence="1 2" id="KW-0378">Hydrolase</keyword>
<dbReference type="PANTHER" id="PTHR10127">
    <property type="entry name" value="DISCOIDIN, CUB, EGF, LAMININ , AND ZINC METALLOPROTEASE DOMAIN CONTAINING"/>
    <property type="match status" value="1"/>
</dbReference>
<dbReference type="SUPFAM" id="SSF55486">
    <property type="entry name" value="Metalloproteases ('zincins'), catalytic domain"/>
    <property type="match status" value="1"/>
</dbReference>
<dbReference type="Pfam" id="PF01400">
    <property type="entry name" value="Astacin"/>
    <property type="match status" value="1"/>
</dbReference>
<dbReference type="Gene3D" id="3.40.390.10">
    <property type="entry name" value="Collagenase (Catalytic Domain)"/>
    <property type="match status" value="1"/>
</dbReference>
<evidence type="ECO:0000259" key="3">
    <source>
        <dbReference type="PROSITE" id="PS51864"/>
    </source>
</evidence>
<dbReference type="PRINTS" id="PR00480">
    <property type="entry name" value="ASTACIN"/>
</dbReference>
<feature type="binding site" evidence="1">
    <location>
        <position position="86"/>
    </location>
    <ligand>
        <name>Zn(2+)</name>
        <dbReference type="ChEBI" id="CHEBI:29105"/>
        <note>catalytic</note>
    </ligand>
</feature>
<protein>
    <recommendedName>
        <fullName evidence="2">Metalloendopeptidase</fullName>
        <ecNumber evidence="2">3.4.24.-</ecNumber>
    </recommendedName>
</protein>
<dbReference type="EMBL" id="LJIJ01001859">
    <property type="protein sequence ID" value="ODM90660.1"/>
    <property type="molecule type" value="Genomic_DNA"/>
</dbReference>
<evidence type="ECO:0000313" key="4">
    <source>
        <dbReference type="EMBL" id="ODM90660.1"/>
    </source>
</evidence>
<dbReference type="SMART" id="SM00235">
    <property type="entry name" value="ZnMc"/>
    <property type="match status" value="1"/>
</dbReference>
<dbReference type="GO" id="GO:0008270">
    <property type="term" value="F:zinc ion binding"/>
    <property type="evidence" value="ECO:0007669"/>
    <property type="project" value="UniProtKB-UniRule"/>
</dbReference>
<dbReference type="OrthoDB" id="291007at2759"/>
<evidence type="ECO:0000313" key="5">
    <source>
        <dbReference type="Proteomes" id="UP000094527"/>
    </source>
</evidence>
<evidence type="ECO:0000256" key="1">
    <source>
        <dbReference type="PROSITE-ProRule" id="PRU01211"/>
    </source>
</evidence>
<dbReference type="InterPro" id="IPR001506">
    <property type="entry name" value="Peptidase_M12A"/>
</dbReference>
<keyword evidence="5" id="KW-1185">Reference proteome</keyword>
<dbReference type="EC" id="3.4.24.-" evidence="2"/>
<dbReference type="CDD" id="cd04280">
    <property type="entry name" value="ZnMc_astacin_like"/>
    <property type="match status" value="1"/>
</dbReference>
<comment type="cofactor">
    <cofactor evidence="1 2">
        <name>Zn(2+)</name>
        <dbReference type="ChEBI" id="CHEBI:29105"/>
    </cofactor>
    <text evidence="1 2">Binds 1 zinc ion per subunit.</text>
</comment>
<dbReference type="Proteomes" id="UP000094527">
    <property type="component" value="Unassembled WGS sequence"/>
</dbReference>
<dbReference type="GO" id="GO:0004222">
    <property type="term" value="F:metalloendopeptidase activity"/>
    <property type="evidence" value="ECO:0007669"/>
    <property type="project" value="UniProtKB-UniRule"/>
</dbReference>
<dbReference type="PANTHER" id="PTHR10127:SF850">
    <property type="entry name" value="METALLOENDOPEPTIDASE"/>
    <property type="match status" value="1"/>
</dbReference>
<dbReference type="STRING" id="48709.A0A1D2MCF8"/>
<organism evidence="4 5">
    <name type="scientific">Orchesella cincta</name>
    <name type="common">Springtail</name>
    <name type="synonym">Podura cincta</name>
    <dbReference type="NCBI Taxonomy" id="48709"/>
    <lineage>
        <taxon>Eukaryota</taxon>
        <taxon>Metazoa</taxon>
        <taxon>Ecdysozoa</taxon>
        <taxon>Arthropoda</taxon>
        <taxon>Hexapoda</taxon>
        <taxon>Collembola</taxon>
        <taxon>Entomobryomorpha</taxon>
        <taxon>Entomobryoidea</taxon>
        <taxon>Orchesellidae</taxon>
        <taxon>Orchesellinae</taxon>
        <taxon>Orchesella</taxon>
    </lineage>
</organism>
<dbReference type="InterPro" id="IPR024079">
    <property type="entry name" value="MetalloPept_cat_dom_sf"/>
</dbReference>
<comment type="caution">
    <text evidence="4">The sequence shown here is derived from an EMBL/GenBank/DDBJ whole genome shotgun (WGS) entry which is preliminary data.</text>
</comment>
<dbReference type="AlphaFoldDB" id="A0A1D2MCF8"/>
<keyword evidence="1 2" id="KW-0645">Protease</keyword>
<dbReference type="PROSITE" id="PS51864">
    <property type="entry name" value="ASTACIN"/>
    <property type="match status" value="1"/>
</dbReference>
<keyword evidence="1 2" id="KW-0482">Metalloprotease</keyword>
<feature type="binding site" evidence="1">
    <location>
        <position position="96"/>
    </location>
    <ligand>
        <name>Zn(2+)</name>
        <dbReference type="ChEBI" id="CHEBI:29105"/>
        <note>catalytic</note>
    </ligand>
</feature>
<proteinExistence type="predicted"/>
<sequence length="163" mass="18669">MFLDPEYNDDERKVIEMAPNDLQKVLPCVKFWIWPKGQSPAGYKERYIHIKKVPSGCSSDVGKTKTEGAQTLSLAQRCVTLGTVIHEMIHALGFHHEHSQPDRDKYVTVNLQNVQDNRYNAFRKYTDKEVSTFGVPYNTKSLMHYSSKDFSKDGKPTIVTKVC</sequence>
<feature type="active site" evidence="1">
    <location>
        <position position="87"/>
    </location>
</feature>
<gene>
    <name evidence="4" type="ORF">Ocin01_16021</name>
</gene>
<comment type="caution">
    <text evidence="1">Lacks conserved residue(s) required for the propagation of feature annotation.</text>
</comment>
<keyword evidence="1 2" id="KW-0479">Metal-binding</keyword>